<evidence type="ECO:0000313" key="3">
    <source>
        <dbReference type="Proteomes" id="UP000821853"/>
    </source>
</evidence>
<gene>
    <name evidence="2" type="ORF">HPB48_001250</name>
</gene>
<dbReference type="AlphaFoldDB" id="A0A9J6FI10"/>
<feature type="region of interest" description="Disordered" evidence="1">
    <location>
        <begin position="1"/>
        <end position="60"/>
    </location>
</feature>
<proteinExistence type="predicted"/>
<feature type="compositionally biased region" description="Polar residues" evidence="1">
    <location>
        <begin position="1"/>
        <end position="13"/>
    </location>
</feature>
<keyword evidence="3" id="KW-1185">Reference proteome</keyword>
<dbReference type="EMBL" id="JABSTR010000001">
    <property type="protein sequence ID" value="KAH9362653.1"/>
    <property type="molecule type" value="Genomic_DNA"/>
</dbReference>
<comment type="caution">
    <text evidence="2">The sequence shown here is derived from an EMBL/GenBank/DDBJ whole genome shotgun (WGS) entry which is preliminary data.</text>
</comment>
<dbReference type="VEuPathDB" id="VectorBase:HLOH_055489"/>
<protein>
    <submittedName>
        <fullName evidence="2">Uncharacterized protein</fullName>
    </submittedName>
</protein>
<evidence type="ECO:0000256" key="1">
    <source>
        <dbReference type="SAM" id="MobiDB-lite"/>
    </source>
</evidence>
<dbReference type="Proteomes" id="UP000821853">
    <property type="component" value="Chromosome 1"/>
</dbReference>
<evidence type="ECO:0000313" key="2">
    <source>
        <dbReference type="EMBL" id="KAH9362653.1"/>
    </source>
</evidence>
<reference evidence="2 3" key="1">
    <citation type="journal article" date="2020" name="Cell">
        <title>Large-Scale Comparative Analyses of Tick Genomes Elucidate Their Genetic Diversity and Vector Capacities.</title>
        <authorList>
            <consortium name="Tick Genome and Microbiome Consortium (TIGMIC)"/>
            <person name="Jia N."/>
            <person name="Wang J."/>
            <person name="Shi W."/>
            <person name="Du L."/>
            <person name="Sun Y."/>
            <person name="Zhan W."/>
            <person name="Jiang J.F."/>
            <person name="Wang Q."/>
            <person name="Zhang B."/>
            <person name="Ji P."/>
            <person name="Bell-Sakyi L."/>
            <person name="Cui X.M."/>
            <person name="Yuan T.T."/>
            <person name="Jiang B.G."/>
            <person name="Yang W.F."/>
            <person name="Lam T.T."/>
            <person name="Chang Q.C."/>
            <person name="Ding S.J."/>
            <person name="Wang X.J."/>
            <person name="Zhu J.G."/>
            <person name="Ruan X.D."/>
            <person name="Zhao L."/>
            <person name="Wei J.T."/>
            <person name="Ye R.Z."/>
            <person name="Que T.C."/>
            <person name="Du C.H."/>
            <person name="Zhou Y.H."/>
            <person name="Cheng J.X."/>
            <person name="Dai P.F."/>
            <person name="Guo W.B."/>
            <person name="Han X.H."/>
            <person name="Huang E.J."/>
            <person name="Li L.F."/>
            <person name="Wei W."/>
            <person name="Gao Y.C."/>
            <person name="Liu J.Z."/>
            <person name="Shao H.Z."/>
            <person name="Wang X."/>
            <person name="Wang C.C."/>
            <person name="Yang T.C."/>
            <person name="Huo Q.B."/>
            <person name="Li W."/>
            <person name="Chen H.Y."/>
            <person name="Chen S.E."/>
            <person name="Zhou L.G."/>
            <person name="Ni X.B."/>
            <person name="Tian J.H."/>
            <person name="Sheng Y."/>
            <person name="Liu T."/>
            <person name="Pan Y.S."/>
            <person name="Xia L.Y."/>
            <person name="Li J."/>
            <person name="Zhao F."/>
            <person name="Cao W.C."/>
        </authorList>
    </citation>
    <scope>NUCLEOTIDE SEQUENCE [LARGE SCALE GENOMIC DNA]</scope>
    <source>
        <strain evidence="2">HaeL-2018</strain>
    </source>
</reference>
<accession>A0A9J6FI10</accession>
<sequence>MSRGPSVTNSHVSKTGCGGGGGPANGRERRRSAAEARRHMGPAAPGPATEGGVGVANGRTTGTAAGAFPLAGLRADSPAQLLLPSSPRRRRELAQASAINLAAQGNRAHGARDRKFIISLGAKTSNSISRDAHIRGSTLPEGLAAPEADLLGAPDETGLRRTEAGLPSGPSRFPTRYSRLHLRINTLPAFFCFSPTNPPGG</sequence>
<name>A0A9J6FI10_HAELO</name>
<organism evidence="2 3">
    <name type="scientific">Haemaphysalis longicornis</name>
    <name type="common">Bush tick</name>
    <dbReference type="NCBI Taxonomy" id="44386"/>
    <lineage>
        <taxon>Eukaryota</taxon>
        <taxon>Metazoa</taxon>
        <taxon>Ecdysozoa</taxon>
        <taxon>Arthropoda</taxon>
        <taxon>Chelicerata</taxon>
        <taxon>Arachnida</taxon>
        <taxon>Acari</taxon>
        <taxon>Parasitiformes</taxon>
        <taxon>Ixodida</taxon>
        <taxon>Ixodoidea</taxon>
        <taxon>Ixodidae</taxon>
        <taxon>Haemaphysalinae</taxon>
        <taxon>Haemaphysalis</taxon>
    </lineage>
</organism>